<feature type="domain" description="MacB-like periplasmic core" evidence="8">
    <location>
        <begin position="512"/>
        <end position="640"/>
    </location>
</feature>
<dbReference type="AlphaFoldDB" id="A0AAP2DLS7"/>
<dbReference type="RefSeq" id="WP_254163704.1">
    <property type="nucleotide sequence ID" value="NZ_JAHESF010000011.1"/>
</dbReference>
<dbReference type="GO" id="GO:0005886">
    <property type="term" value="C:plasma membrane"/>
    <property type="evidence" value="ECO:0007669"/>
    <property type="project" value="UniProtKB-SubCell"/>
</dbReference>
<feature type="transmembrane region" description="Helical" evidence="6">
    <location>
        <begin position="678"/>
        <end position="699"/>
    </location>
</feature>
<keyword evidence="2" id="KW-1003">Cell membrane</keyword>
<keyword evidence="3 6" id="KW-0812">Transmembrane</keyword>
<feature type="transmembrane region" description="Helical" evidence="6">
    <location>
        <begin position="342"/>
        <end position="363"/>
    </location>
</feature>
<proteinExistence type="predicted"/>
<evidence type="ECO:0000256" key="4">
    <source>
        <dbReference type="ARBA" id="ARBA00022989"/>
    </source>
</evidence>
<dbReference type="Proteomes" id="UP001319200">
    <property type="component" value="Unassembled WGS sequence"/>
</dbReference>
<evidence type="ECO:0000256" key="2">
    <source>
        <dbReference type="ARBA" id="ARBA00022475"/>
    </source>
</evidence>
<feature type="transmembrane region" description="Helical" evidence="6">
    <location>
        <begin position="428"/>
        <end position="447"/>
    </location>
</feature>
<dbReference type="PANTHER" id="PTHR30572">
    <property type="entry name" value="MEMBRANE COMPONENT OF TRANSPORTER-RELATED"/>
    <property type="match status" value="1"/>
</dbReference>
<evidence type="ECO:0000256" key="3">
    <source>
        <dbReference type="ARBA" id="ARBA00022692"/>
    </source>
</evidence>
<feature type="domain" description="ABC3 transporter permease C-terminal" evidence="7">
    <location>
        <begin position="677"/>
        <end position="786"/>
    </location>
</feature>
<dbReference type="EMBL" id="JAHESF010000011">
    <property type="protein sequence ID" value="MBT1697834.1"/>
    <property type="molecule type" value="Genomic_DNA"/>
</dbReference>
<sequence>MIFNYFKIAWRGLRNNTIFSVINITGLAAGAGVVMLIGMWIYDELHFNRYHKNYEHIAQVMRHSTSNDEISTRESMPIPLRDALGNKYQDEFKHIVLATPVADHILAFADQKFTVKGRFMEPATPEMLSFEMLRGSSAGLKNLSSIMLSESLSKTLFSDRDPVGKTLMIDNKMEAIVTGVYKDLPYNSRFRDLAFVAPWQLHLSNNESAQKAQQNWGRNSFEIYVEIAGNAQIASINDKIRNIVRDHTDPKLAEMRKPEVFLYPMSRWHLHSEWKNGVNVGGRIQFVWFFGTIAGFVLLLACINFMNLSTARSEKRAKEVGIRKVVGSARSQLMKQFFSESILLATIGFVFALILVEFTLPFFNELADKRMSLMWSEPWFWITGLGFTLFTGLIAGSYPALYLSSFRPIKVLRGTVHLGRFAATPRKALVILQFTVSTSLIIGTMVVHNQIQFAKDRPVGYNRDGLLIIPMSTPETHKHYESIRSELLETGVVIDVAASQNPTTEVWDTRNGFIWSGDDSNRETRFATMAVTHEYGKTVGWKFSAGRDFSKDFSTDLSTSLVLNAAAAKEMGFENPIGQSVWWGGGGDELKIIGVIDDMLMTSPYDPVEPTIFYLNYDNANFINVKIDPAAGAHDALARIGNVFKKYNPSAPFDYKFAEQEYALKFAGEERIGKLTNVFTALAIFISCLGIFGLASFIAEQRTREIGIRKILGASVFSLWKLLSRDFVWLVLISCLIAIPVSNYLLGQWLLKYQYRTEMGWWIFAIASAGALTITLLTVSFQAIKAAVVHPARSLKVE</sequence>
<evidence type="ECO:0000256" key="5">
    <source>
        <dbReference type="ARBA" id="ARBA00023136"/>
    </source>
</evidence>
<feature type="transmembrane region" description="Helical" evidence="6">
    <location>
        <begin position="286"/>
        <end position="308"/>
    </location>
</feature>
<organism evidence="9 10">
    <name type="scientific">Chryseosolibacter histidini</name>
    <dbReference type="NCBI Taxonomy" id="2782349"/>
    <lineage>
        <taxon>Bacteria</taxon>
        <taxon>Pseudomonadati</taxon>
        <taxon>Bacteroidota</taxon>
        <taxon>Cytophagia</taxon>
        <taxon>Cytophagales</taxon>
        <taxon>Chryseotaleaceae</taxon>
        <taxon>Chryseosolibacter</taxon>
    </lineage>
</organism>
<keyword evidence="4 6" id="KW-1133">Transmembrane helix</keyword>
<dbReference type="InterPro" id="IPR025857">
    <property type="entry name" value="MacB_PCD"/>
</dbReference>
<feature type="domain" description="ABC3 transporter permease C-terminal" evidence="7">
    <location>
        <begin position="292"/>
        <end position="405"/>
    </location>
</feature>
<comment type="subcellular location">
    <subcellularLocation>
        <location evidence="1">Cell membrane</location>
        <topology evidence="1">Multi-pass membrane protein</topology>
    </subcellularLocation>
</comment>
<comment type="caution">
    <text evidence="9">The sequence shown here is derived from an EMBL/GenBank/DDBJ whole genome shotgun (WGS) entry which is preliminary data.</text>
</comment>
<dbReference type="InterPro" id="IPR050250">
    <property type="entry name" value="Macrolide_Exporter_MacB"/>
</dbReference>
<dbReference type="PANTHER" id="PTHR30572:SF18">
    <property type="entry name" value="ABC-TYPE MACROLIDE FAMILY EXPORT SYSTEM PERMEASE COMPONENT 2"/>
    <property type="match status" value="1"/>
</dbReference>
<feature type="transmembrane region" description="Helical" evidence="6">
    <location>
        <begin position="727"/>
        <end position="747"/>
    </location>
</feature>
<evidence type="ECO:0000259" key="7">
    <source>
        <dbReference type="Pfam" id="PF02687"/>
    </source>
</evidence>
<reference evidence="9 10" key="1">
    <citation type="submission" date="2021-05" db="EMBL/GenBank/DDBJ databases">
        <title>A Polyphasic approach of four new species of the genus Ohtaekwangia: Ohtaekwangia histidinii sp. nov., Ohtaekwangia cretensis sp. nov., Ohtaekwangia indiensis sp. nov., Ohtaekwangia reichenbachii sp. nov. from diverse environment.</title>
        <authorList>
            <person name="Octaviana S."/>
        </authorList>
    </citation>
    <scope>NUCLEOTIDE SEQUENCE [LARGE SCALE GENOMIC DNA]</scope>
    <source>
        <strain evidence="9 10">PWU4</strain>
    </source>
</reference>
<evidence type="ECO:0000313" key="9">
    <source>
        <dbReference type="EMBL" id="MBT1697834.1"/>
    </source>
</evidence>
<evidence type="ECO:0000256" key="6">
    <source>
        <dbReference type="SAM" id="Phobius"/>
    </source>
</evidence>
<keyword evidence="10" id="KW-1185">Reference proteome</keyword>
<feature type="transmembrane region" description="Helical" evidence="6">
    <location>
        <begin position="379"/>
        <end position="403"/>
    </location>
</feature>
<feature type="transmembrane region" description="Helical" evidence="6">
    <location>
        <begin position="21"/>
        <end position="42"/>
    </location>
</feature>
<dbReference type="InterPro" id="IPR003838">
    <property type="entry name" value="ABC3_permease_C"/>
</dbReference>
<dbReference type="GO" id="GO:0022857">
    <property type="term" value="F:transmembrane transporter activity"/>
    <property type="evidence" value="ECO:0007669"/>
    <property type="project" value="TreeGrafter"/>
</dbReference>
<dbReference type="Pfam" id="PF02687">
    <property type="entry name" value="FtsX"/>
    <property type="match status" value="2"/>
</dbReference>
<evidence type="ECO:0000256" key="1">
    <source>
        <dbReference type="ARBA" id="ARBA00004651"/>
    </source>
</evidence>
<name>A0AAP2DLS7_9BACT</name>
<evidence type="ECO:0000259" key="8">
    <source>
        <dbReference type="Pfam" id="PF12704"/>
    </source>
</evidence>
<accession>A0AAP2DLS7</accession>
<feature type="transmembrane region" description="Helical" evidence="6">
    <location>
        <begin position="759"/>
        <end position="784"/>
    </location>
</feature>
<evidence type="ECO:0000313" key="10">
    <source>
        <dbReference type="Proteomes" id="UP001319200"/>
    </source>
</evidence>
<protein>
    <submittedName>
        <fullName evidence="9">ABC transporter permease</fullName>
    </submittedName>
</protein>
<dbReference type="Pfam" id="PF12704">
    <property type="entry name" value="MacB_PCD"/>
    <property type="match status" value="2"/>
</dbReference>
<feature type="domain" description="MacB-like periplasmic core" evidence="8">
    <location>
        <begin position="20"/>
        <end position="242"/>
    </location>
</feature>
<keyword evidence="5 6" id="KW-0472">Membrane</keyword>
<gene>
    <name evidence="9" type="ORF">KK083_13155</name>
</gene>